<organism evidence="1 2">
    <name type="scientific">Candidatus Kapaibacterium thiocyanatum</name>
    <dbReference type="NCBI Taxonomy" id="1895771"/>
    <lineage>
        <taxon>Bacteria</taxon>
        <taxon>Pseudomonadati</taxon>
        <taxon>Candidatus Kapaibacteriota</taxon>
        <taxon>Candidatus Kapaibacteriia</taxon>
        <taxon>Candidatus Kapaibacteriales</taxon>
        <taxon>Candidatus Kapaibacteriaceae</taxon>
        <taxon>Candidatus Kapaibacterium</taxon>
    </lineage>
</organism>
<dbReference type="AlphaFoldDB" id="A0A1M3L5Z7"/>
<proteinExistence type="predicted"/>
<evidence type="ECO:0008006" key="3">
    <source>
        <dbReference type="Google" id="ProtNLM"/>
    </source>
</evidence>
<evidence type="ECO:0000313" key="1">
    <source>
        <dbReference type="EMBL" id="OJX60977.1"/>
    </source>
</evidence>
<dbReference type="Pfam" id="PF17278">
    <property type="entry name" value="DUF5343"/>
    <property type="match status" value="1"/>
</dbReference>
<gene>
    <name evidence="1" type="ORF">BGO89_04720</name>
</gene>
<dbReference type="InterPro" id="IPR035235">
    <property type="entry name" value="DUF5343"/>
</dbReference>
<comment type="caution">
    <text evidence="1">The sequence shown here is derived from an EMBL/GenBank/DDBJ whole genome shotgun (WGS) entry which is preliminary data.</text>
</comment>
<dbReference type="STRING" id="1895771.BGO89_04720"/>
<reference evidence="1 2" key="1">
    <citation type="submission" date="2016-09" db="EMBL/GenBank/DDBJ databases">
        <title>Genome-resolved meta-omics ties microbial dynamics to process performance in biotechnology for thiocyanate degradation.</title>
        <authorList>
            <person name="Kantor R.S."/>
            <person name="Huddy R.J."/>
            <person name="Iyer R."/>
            <person name="Thomas B.C."/>
            <person name="Brown C.T."/>
            <person name="Anantharaman K."/>
            <person name="Tringe S."/>
            <person name="Hettich R.L."/>
            <person name="Harrison S.T."/>
            <person name="Banfield J.F."/>
        </authorList>
    </citation>
    <scope>NUCLEOTIDE SEQUENCE [LARGE SCALE GENOMIC DNA]</scope>
    <source>
        <strain evidence="1">59-99</strain>
    </source>
</reference>
<dbReference type="EMBL" id="MKVH01000003">
    <property type="protein sequence ID" value="OJX60977.1"/>
    <property type="molecule type" value="Genomic_DNA"/>
</dbReference>
<accession>A0A1M3L5Z7</accession>
<name>A0A1M3L5Z7_9BACT</name>
<sequence>MADKHPYVSGTGVLIQVFDHLKKSFPQTLKAEVLKQLGFAPQNESYVLNVIRYLRLIDNEGARTEAAQRTFTLHDSGEFERQFSDMIKSAYEGLFSLHGDDAWNLEDSKLITFFRQTDQSSELVGKRQAGTFKALATYAGHAKQLPARKTAAKKSTYATKAKQVGSKMEGSTPPALVLPAGGSTTNGNISLAVRVEINLPTTGDQDVYDKIFRSIRDNLLSS</sequence>
<evidence type="ECO:0000313" key="2">
    <source>
        <dbReference type="Proteomes" id="UP000184233"/>
    </source>
</evidence>
<dbReference type="Proteomes" id="UP000184233">
    <property type="component" value="Unassembled WGS sequence"/>
</dbReference>
<protein>
    <recommendedName>
        <fullName evidence="3">DUF5343 domain-containing protein</fullName>
    </recommendedName>
</protein>